<reference evidence="2 3" key="1">
    <citation type="submission" date="2018-02" db="EMBL/GenBank/DDBJ databases">
        <title>Comparative genomes isolates from brazilian mangrove.</title>
        <authorList>
            <person name="Araujo J.E."/>
            <person name="Taketani R.G."/>
            <person name="Silva M.C.P."/>
            <person name="Loureco M.V."/>
            <person name="Andreote F.D."/>
        </authorList>
    </citation>
    <scope>NUCLEOTIDE SEQUENCE [LARGE SCALE GENOMIC DNA]</scope>
    <source>
        <strain evidence="2 3">Hex-1 MGV</strain>
    </source>
</reference>
<protein>
    <submittedName>
        <fullName evidence="2">Uncharacterized protein</fullName>
    </submittedName>
</protein>
<dbReference type="Proteomes" id="UP000238322">
    <property type="component" value="Unassembled WGS sequence"/>
</dbReference>
<name>A0A2S8FJS2_9BACT</name>
<accession>A0A2S8FJS2</accession>
<feature type="transmembrane region" description="Helical" evidence="1">
    <location>
        <begin position="41"/>
        <end position="61"/>
    </location>
</feature>
<keyword evidence="1" id="KW-1133">Transmembrane helix</keyword>
<keyword evidence="1" id="KW-0812">Transmembrane</keyword>
<feature type="transmembrane region" description="Helical" evidence="1">
    <location>
        <begin position="132"/>
        <end position="151"/>
    </location>
</feature>
<evidence type="ECO:0000256" key="1">
    <source>
        <dbReference type="SAM" id="Phobius"/>
    </source>
</evidence>
<feature type="transmembrane region" description="Helical" evidence="1">
    <location>
        <begin position="171"/>
        <end position="191"/>
    </location>
</feature>
<dbReference type="OrthoDB" id="279807at2"/>
<proteinExistence type="predicted"/>
<feature type="transmembrane region" description="Helical" evidence="1">
    <location>
        <begin position="94"/>
        <end position="120"/>
    </location>
</feature>
<feature type="transmembrane region" description="Helical" evidence="1">
    <location>
        <begin position="234"/>
        <end position="254"/>
    </location>
</feature>
<dbReference type="AlphaFoldDB" id="A0A2S8FJS2"/>
<comment type="caution">
    <text evidence="2">The sequence shown here is derived from an EMBL/GenBank/DDBJ whole genome shotgun (WGS) entry which is preliminary data.</text>
</comment>
<organism evidence="2 3">
    <name type="scientific">Blastopirellula marina</name>
    <dbReference type="NCBI Taxonomy" id="124"/>
    <lineage>
        <taxon>Bacteria</taxon>
        <taxon>Pseudomonadati</taxon>
        <taxon>Planctomycetota</taxon>
        <taxon>Planctomycetia</taxon>
        <taxon>Pirellulales</taxon>
        <taxon>Pirellulaceae</taxon>
        <taxon>Blastopirellula</taxon>
    </lineage>
</organism>
<evidence type="ECO:0000313" key="3">
    <source>
        <dbReference type="Proteomes" id="UP000238322"/>
    </source>
</evidence>
<evidence type="ECO:0000313" key="2">
    <source>
        <dbReference type="EMBL" id="PQO32425.1"/>
    </source>
</evidence>
<gene>
    <name evidence="2" type="ORF">C5Y83_19595</name>
</gene>
<feature type="transmembrane region" description="Helical" evidence="1">
    <location>
        <begin position="198"/>
        <end position="214"/>
    </location>
</feature>
<feature type="transmembrane region" description="Helical" evidence="1">
    <location>
        <begin position="68"/>
        <end position="88"/>
    </location>
</feature>
<keyword evidence="1" id="KW-0472">Membrane</keyword>
<feature type="transmembrane region" description="Helical" evidence="1">
    <location>
        <begin position="12"/>
        <end position="35"/>
    </location>
</feature>
<dbReference type="EMBL" id="PUHY01000012">
    <property type="protein sequence ID" value="PQO32425.1"/>
    <property type="molecule type" value="Genomic_DNA"/>
</dbReference>
<sequence length="293" mass="32155">MTRVLGAIANWVVILFVGFVHLAMYGILLGIIGQPDSTEEFAFYLTMPFADVGVLGFWLVVGSHRAWLRLMVTIVGFCAVLAIGVNAMEIHPMILAPAYAATLSSTALGTLGLGCIAAYFPGWRGWQVRFALWEIIVATCLIGIALAVLRGVMVNDLLNWNQWLSEEGREFLTFSIVSGIFLAIAGLPILATGWNVRGLAMIVMFVLLSVIPALEREVFAFVGSGRPSYGLLYYAHIFQVACAWLTLVPLRWAFPGLLQAWSQPVEPIIDAASHESNEAPTQIKSNEDFFEMQ</sequence>
<dbReference type="RefSeq" id="WP_105331437.1">
    <property type="nucleotide sequence ID" value="NZ_PUHY01000012.1"/>
</dbReference>